<dbReference type="Proteomes" id="UP000714275">
    <property type="component" value="Unassembled WGS sequence"/>
</dbReference>
<dbReference type="InterPro" id="IPR001810">
    <property type="entry name" value="F-box_dom"/>
</dbReference>
<reference evidence="2" key="1">
    <citation type="journal article" date="2020" name="New Phytol.">
        <title>Comparative genomics reveals dynamic genome evolution in host specialist ectomycorrhizal fungi.</title>
        <authorList>
            <person name="Lofgren L.A."/>
            <person name="Nguyen N.H."/>
            <person name="Vilgalys R."/>
            <person name="Ruytinx J."/>
            <person name="Liao H.L."/>
            <person name="Branco S."/>
            <person name="Kuo A."/>
            <person name="LaButti K."/>
            <person name="Lipzen A."/>
            <person name="Andreopoulos W."/>
            <person name="Pangilinan J."/>
            <person name="Riley R."/>
            <person name="Hundley H."/>
            <person name="Na H."/>
            <person name="Barry K."/>
            <person name="Grigoriev I.V."/>
            <person name="Stajich J.E."/>
            <person name="Kennedy P.G."/>
        </authorList>
    </citation>
    <scope>NUCLEOTIDE SEQUENCE</scope>
    <source>
        <strain evidence="2">DOB743</strain>
    </source>
</reference>
<evidence type="ECO:0000259" key="1">
    <source>
        <dbReference type="PROSITE" id="PS50181"/>
    </source>
</evidence>
<dbReference type="Pfam" id="PF00646">
    <property type="entry name" value="F-box"/>
    <property type="match status" value="1"/>
</dbReference>
<dbReference type="AlphaFoldDB" id="A0A9P7D114"/>
<organism evidence="2 3">
    <name type="scientific">Suillus placidus</name>
    <dbReference type="NCBI Taxonomy" id="48579"/>
    <lineage>
        <taxon>Eukaryota</taxon>
        <taxon>Fungi</taxon>
        <taxon>Dikarya</taxon>
        <taxon>Basidiomycota</taxon>
        <taxon>Agaricomycotina</taxon>
        <taxon>Agaricomycetes</taxon>
        <taxon>Agaricomycetidae</taxon>
        <taxon>Boletales</taxon>
        <taxon>Suillineae</taxon>
        <taxon>Suillaceae</taxon>
        <taxon>Suillus</taxon>
    </lineage>
</organism>
<feature type="domain" description="F-box" evidence="1">
    <location>
        <begin position="4"/>
        <end position="50"/>
    </location>
</feature>
<dbReference type="OrthoDB" id="2745718at2759"/>
<sequence>MKHKAELLSLPEELLTYILSFLPWRDILHCTSLCKAIRQTYMSSSELQYVTELGSQQLLPTSNNHISVSKRLQLLRDNTRAWFKFDLHSFETISIPEKFHMFTATYITNGHACFWKPSIDSIRIFPILPKPSQQTIERDFSPGSLCAVPNHSNINVFMDPAQNLLAIAYAIGDDNYPSDEESYIELLTLDGDGAHPQAAGRTLFMSDLWLPRSRENFVTRCSKLEAFGRHIAFLRFVPLFDGTGSSFASIWWLQIWDWHNSTSSNSILSGPIVLDLDFDRSTDFCFLGNDRFLIISDDLKLYSIEDTSQSPQLLACFLLPASVFNLQCFTPTNDIARSSHPKIQAQQATWISDPKHRVLSLVSHSSDLDFVISTRIFFGDFFDSEGMSATIPWIYWGPSNARIFLHHFPCRLGVSGNRALYAFPAPGATKDGYSIYSEYRLHLMDFSPLAVRRHQPGLRRLVNEPSIVENCESGEYLTTFLPYVEVVSDRTFSWGEFVEIWLDNDKIYLFKENIDNDRMDQLEVIEM</sequence>
<dbReference type="InterPro" id="IPR036047">
    <property type="entry name" value="F-box-like_dom_sf"/>
</dbReference>
<evidence type="ECO:0000313" key="2">
    <source>
        <dbReference type="EMBL" id="KAG1775574.1"/>
    </source>
</evidence>
<dbReference type="Gene3D" id="1.20.1280.50">
    <property type="match status" value="1"/>
</dbReference>
<proteinExistence type="predicted"/>
<gene>
    <name evidence="2" type="ORF">EV702DRAFT_1117651</name>
</gene>
<protein>
    <recommendedName>
        <fullName evidence="1">F-box domain-containing protein</fullName>
    </recommendedName>
</protein>
<dbReference type="SUPFAM" id="SSF81383">
    <property type="entry name" value="F-box domain"/>
    <property type="match status" value="1"/>
</dbReference>
<name>A0A9P7D114_9AGAM</name>
<evidence type="ECO:0000313" key="3">
    <source>
        <dbReference type="Proteomes" id="UP000714275"/>
    </source>
</evidence>
<dbReference type="EMBL" id="JABBWD010000033">
    <property type="protein sequence ID" value="KAG1775574.1"/>
    <property type="molecule type" value="Genomic_DNA"/>
</dbReference>
<keyword evidence="3" id="KW-1185">Reference proteome</keyword>
<accession>A0A9P7D114</accession>
<comment type="caution">
    <text evidence="2">The sequence shown here is derived from an EMBL/GenBank/DDBJ whole genome shotgun (WGS) entry which is preliminary data.</text>
</comment>
<dbReference type="PROSITE" id="PS50181">
    <property type="entry name" value="FBOX"/>
    <property type="match status" value="1"/>
</dbReference>